<dbReference type="AlphaFoldDB" id="A0A061SG86"/>
<evidence type="ECO:0000313" key="1">
    <source>
        <dbReference type="EMBL" id="JAC83298.1"/>
    </source>
</evidence>
<name>A0A061SG86_9CHLO</name>
<protein>
    <submittedName>
        <fullName evidence="1">Uncharacterized protein</fullName>
    </submittedName>
</protein>
<organism evidence="1">
    <name type="scientific">Tetraselmis sp. GSL018</name>
    <dbReference type="NCBI Taxonomy" id="582737"/>
    <lineage>
        <taxon>Eukaryota</taxon>
        <taxon>Viridiplantae</taxon>
        <taxon>Chlorophyta</taxon>
        <taxon>core chlorophytes</taxon>
        <taxon>Chlorodendrophyceae</taxon>
        <taxon>Chlorodendrales</taxon>
        <taxon>Chlorodendraceae</taxon>
        <taxon>Tetraselmis</taxon>
    </lineage>
</organism>
<sequence length="62" mass="6584">MDTRSGPLAIAGAGSLGPRLAGRLTAELILRSPQYMNCCKMYEIELRGISANNCLCGGFLAH</sequence>
<reference evidence="1" key="1">
    <citation type="submission" date="2014-05" db="EMBL/GenBank/DDBJ databases">
        <title>The transcriptome of the halophilic microalga Tetraselmis sp. GSL018 isolated from the Great Salt Lake, Utah.</title>
        <authorList>
            <person name="Jinkerson R.E."/>
            <person name="D'Adamo S."/>
            <person name="Posewitz M.C."/>
        </authorList>
    </citation>
    <scope>NUCLEOTIDE SEQUENCE</scope>
    <source>
        <strain evidence="1">GSL018</strain>
    </source>
</reference>
<gene>
    <name evidence="1" type="ORF">TSPGSL018_3683</name>
</gene>
<accession>A0A061SG86</accession>
<dbReference type="EMBL" id="GBEZ01001696">
    <property type="protein sequence ID" value="JAC83298.1"/>
    <property type="molecule type" value="Transcribed_RNA"/>
</dbReference>
<proteinExistence type="predicted"/>